<dbReference type="EMBL" id="AVOT02093928">
    <property type="protein sequence ID" value="MBW0574310.1"/>
    <property type="molecule type" value="Genomic_DNA"/>
</dbReference>
<sequence length="169" mass="20201">MRRNLDIAIEYPKKWLALEPSGVNKEDKVESPQKKFKMDLKLPEENSSRISEDYFNLFQEETGYISDTEKDLLREEPKDSIIKALEKRKFEELEKESSMITEDKMHQVWDSYIKKGIKKRMEIVPEGKLEESEDELKLCQQNNVNWEDKYKQSRKFEDLEEGELSENTQ</sequence>
<reference evidence="1" key="1">
    <citation type="submission" date="2021-03" db="EMBL/GenBank/DDBJ databases">
        <title>Draft genome sequence of rust myrtle Austropuccinia psidii MF-1, a brazilian biotype.</title>
        <authorList>
            <person name="Quecine M.C."/>
            <person name="Pachon D.M.R."/>
            <person name="Bonatelli M.L."/>
            <person name="Correr F.H."/>
            <person name="Franceschini L.M."/>
            <person name="Leite T.F."/>
            <person name="Margarido G.R.A."/>
            <person name="Almeida C.A."/>
            <person name="Ferrarezi J.A."/>
            <person name="Labate C.A."/>
        </authorList>
    </citation>
    <scope>NUCLEOTIDE SEQUENCE</scope>
    <source>
        <strain evidence="1">MF-1</strain>
    </source>
</reference>
<evidence type="ECO:0000313" key="2">
    <source>
        <dbReference type="Proteomes" id="UP000765509"/>
    </source>
</evidence>
<name>A0A9Q3PV42_9BASI</name>
<organism evidence="1 2">
    <name type="scientific">Austropuccinia psidii MF-1</name>
    <dbReference type="NCBI Taxonomy" id="1389203"/>
    <lineage>
        <taxon>Eukaryota</taxon>
        <taxon>Fungi</taxon>
        <taxon>Dikarya</taxon>
        <taxon>Basidiomycota</taxon>
        <taxon>Pucciniomycotina</taxon>
        <taxon>Pucciniomycetes</taxon>
        <taxon>Pucciniales</taxon>
        <taxon>Sphaerophragmiaceae</taxon>
        <taxon>Austropuccinia</taxon>
    </lineage>
</organism>
<gene>
    <name evidence="1" type="ORF">O181_114025</name>
</gene>
<proteinExistence type="predicted"/>
<evidence type="ECO:0000313" key="1">
    <source>
        <dbReference type="EMBL" id="MBW0574310.1"/>
    </source>
</evidence>
<accession>A0A9Q3PV42</accession>
<comment type="caution">
    <text evidence="1">The sequence shown here is derived from an EMBL/GenBank/DDBJ whole genome shotgun (WGS) entry which is preliminary data.</text>
</comment>
<keyword evidence="2" id="KW-1185">Reference proteome</keyword>
<protein>
    <submittedName>
        <fullName evidence="1">Uncharacterized protein</fullName>
    </submittedName>
</protein>
<dbReference type="AlphaFoldDB" id="A0A9Q3PV42"/>
<dbReference type="Proteomes" id="UP000765509">
    <property type="component" value="Unassembled WGS sequence"/>
</dbReference>